<dbReference type="GO" id="GO:0000287">
    <property type="term" value="F:magnesium ion binding"/>
    <property type="evidence" value="ECO:0007669"/>
    <property type="project" value="TreeGrafter"/>
</dbReference>
<dbReference type="PANTHER" id="PTHR10000">
    <property type="entry name" value="PHOSPHOSERINE PHOSPHATASE"/>
    <property type="match status" value="1"/>
</dbReference>
<dbReference type="CDD" id="cd07516">
    <property type="entry name" value="HAD_Pase"/>
    <property type="match status" value="1"/>
</dbReference>
<proteinExistence type="predicted"/>
<evidence type="ECO:0008006" key="3">
    <source>
        <dbReference type="Google" id="ProtNLM"/>
    </source>
</evidence>
<dbReference type="Proteomes" id="UP000030832">
    <property type="component" value="Unassembled WGS sequence"/>
</dbReference>
<comment type="caution">
    <text evidence="1">The sequence shown here is derived from an EMBL/GenBank/DDBJ whole genome shotgun (WGS) entry which is preliminary data.</text>
</comment>
<dbReference type="NCBIfam" id="TIGR01482">
    <property type="entry name" value="SPP-subfamily"/>
    <property type="match status" value="1"/>
</dbReference>
<dbReference type="GO" id="GO:0016791">
    <property type="term" value="F:phosphatase activity"/>
    <property type="evidence" value="ECO:0007669"/>
    <property type="project" value="TreeGrafter"/>
</dbReference>
<dbReference type="InterPro" id="IPR006379">
    <property type="entry name" value="HAD-SF_hydro_IIB"/>
</dbReference>
<keyword evidence="2" id="KW-1185">Reference proteome</keyword>
<gene>
    <name evidence="1" type="ORF">LQ50_10670</name>
</gene>
<dbReference type="PROSITE" id="PS01229">
    <property type="entry name" value="COF_2"/>
    <property type="match status" value="1"/>
</dbReference>
<protein>
    <recommendedName>
        <fullName evidence="3">Phosphoglycolate phosphatase, TA0175-type</fullName>
    </recommendedName>
</protein>
<dbReference type="Pfam" id="PF08282">
    <property type="entry name" value="Hydrolase_3"/>
    <property type="match status" value="1"/>
</dbReference>
<reference evidence="1 2" key="1">
    <citation type="submission" date="2014-09" db="EMBL/GenBank/DDBJ databases">
        <title>Genome sequencing and annotation of Bacillus Okhensis strain Kh10-101T.</title>
        <authorList>
            <person name="Prakash J.S."/>
        </authorList>
    </citation>
    <scope>NUCLEOTIDE SEQUENCE [LARGE SCALE GENOMIC DNA]</scope>
    <source>
        <strain evidence="2">Kh10-101T</strain>
    </source>
</reference>
<dbReference type="AlphaFoldDB" id="A0A0B0IC89"/>
<dbReference type="SFLD" id="SFLDG01144">
    <property type="entry name" value="C2.B.4:_PGP_Like"/>
    <property type="match status" value="1"/>
</dbReference>
<dbReference type="OrthoDB" id="9781413at2"/>
<dbReference type="PROSITE" id="PS01228">
    <property type="entry name" value="COF_1"/>
    <property type="match status" value="1"/>
</dbReference>
<dbReference type="SUPFAM" id="SSF56784">
    <property type="entry name" value="HAD-like"/>
    <property type="match status" value="1"/>
</dbReference>
<name>A0A0B0IC89_9BACI</name>
<dbReference type="SFLD" id="SFLDS00003">
    <property type="entry name" value="Haloacid_Dehalogenase"/>
    <property type="match status" value="1"/>
</dbReference>
<dbReference type="PRINTS" id="PR00119">
    <property type="entry name" value="CATATPASE"/>
</dbReference>
<dbReference type="eggNOG" id="COG0561">
    <property type="taxonomic scope" value="Bacteria"/>
</dbReference>
<dbReference type="EMBL" id="JRJU01000011">
    <property type="protein sequence ID" value="KHF40198.1"/>
    <property type="molecule type" value="Genomic_DNA"/>
</dbReference>
<dbReference type="SFLD" id="SFLDG01140">
    <property type="entry name" value="C2.B:_Phosphomannomutase_and_P"/>
    <property type="match status" value="1"/>
</dbReference>
<sequence>MENQERKSIKLIAIDMDGTLLNDRHEISSENRKAIKEAEEKGVHVVISTGRTRMTCDDLVNSLSLQSYLITVNGSEIWDENGELVERKLLETSYIDQMWNLKQTHQTFCWAATVDHVWRDSFPEDFSQHEWMKFGFDIKDDQVRKIILDELSSNPNLEITNSSPTNLEINAAGVNKARAIEKVCNRIGITMENVLALGDSLNDLAMIKQAGIGVAMGNAQPTVKESADWITATNVEDGVAQAIRKWVL</sequence>
<dbReference type="PANTHER" id="PTHR10000:SF55">
    <property type="entry name" value="5-AMINO-6-(5-PHOSPHO-D-RIBITYLAMINO)URACIL PHOSPHATASE YCSE"/>
    <property type="match status" value="1"/>
</dbReference>
<dbReference type="Gene3D" id="3.40.50.1000">
    <property type="entry name" value="HAD superfamily/HAD-like"/>
    <property type="match status" value="1"/>
</dbReference>
<evidence type="ECO:0000313" key="2">
    <source>
        <dbReference type="Proteomes" id="UP000030832"/>
    </source>
</evidence>
<dbReference type="NCBIfam" id="TIGR01484">
    <property type="entry name" value="HAD-SF-IIB"/>
    <property type="match status" value="1"/>
</dbReference>
<dbReference type="GO" id="GO:0005829">
    <property type="term" value="C:cytosol"/>
    <property type="evidence" value="ECO:0007669"/>
    <property type="project" value="TreeGrafter"/>
</dbReference>
<dbReference type="STRING" id="333138.LQ50_10670"/>
<organism evidence="1 2">
    <name type="scientific">Halalkalibacter okhensis</name>
    <dbReference type="NCBI Taxonomy" id="333138"/>
    <lineage>
        <taxon>Bacteria</taxon>
        <taxon>Bacillati</taxon>
        <taxon>Bacillota</taxon>
        <taxon>Bacilli</taxon>
        <taxon>Bacillales</taxon>
        <taxon>Bacillaceae</taxon>
        <taxon>Halalkalibacter</taxon>
    </lineage>
</organism>
<accession>A0A0B0IC89</accession>
<dbReference type="InterPro" id="IPR036412">
    <property type="entry name" value="HAD-like_sf"/>
</dbReference>
<evidence type="ECO:0000313" key="1">
    <source>
        <dbReference type="EMBL" id="KHF40198.1"/>
    </source>
</evidence>
<dbReference type="RefSeq" id="WP_034628747.1">
    <property type="nucleotide sequence ID" value="NZ_JRJU01000011.1"/>
</dbReference>
<dbReference type="Gene3D" id="3.30.1240.10">
    <property type="match status" value="1"/>
</dbReference>
<dbReference type="InterPro" id="IPR023214">
    <property type="entry name" value="HAD_sf"/>
</dbReference>